<name>A0A840F8U8_9SPHN</name>
<reference evidence="2 3" key="1">
    <citation type="submission" date="2020-08" db="EMBL/GenBank/DDBJ databases">
        <title>Genomic Encyclopedia of Type Strains, Phase IV (KMG-IV): sequencing the most valuable type-strain genomes for metagenomic binning, comparative biology and taxonomic classification.</title>
        <authorList>
            <person name="Goeker M."/>
        </authorList>
    </citation>
    <scope>NUCLEOTIDE SEQUENCE [LARGE SCALE GENOMIC DNA]</scope>
    <source>
        <strain evidence="2 3">YC6723</strain>
    </source>
</reference>
<dbReference type="Proteomes" id="UP000529795">
    <property type="component" value="Unassembled WGS sequence"/>
</dbReference>
<comment type="caution">
    <text evidence="2">The sequence shown here is derived from an EMBL/GenBank/DDBJ whole genome shotgun (WGS) entry which is preliminary data.</text>
</comment>
<dbReference type="EMBL" id="JACIEV010000017">
    <property type="protein sequence ID" value="MBB4155643.1"/>
    <property type="molecule type" value="Genomic_DNA"/>
</dbReference>
<feature type="coiled-coil region" evidence="1">
    <location>
        <begin position="2"/>
        <end position="29"/>
    </location>
</feature>
<protein>
    <recommendedName>
        <fullName evidence="4">Mobilization protein</fullName>
    </recommendedName>
</protein>
<evidence type="ECO:0000313" key="2">
    <source>
        <dbReference type="EMBL" id="MBB4155643.1"/>
    </source>
</evidence>
<evidence type="ECO:0000256" key="1">
    <source>
        <dbReference type="SAM" id="Coils"/>
    </source>
</evidence>
<dbReference type="AlphaFoldDB" id="A0A840F8U8"/>
<accession>A0A840F8U8</accession>
<proteinExistence type="predicted"/>
<keyword evidence="3" id="KW-1185">Reference proteome</keyword>
<evidence type="ECO:0000313" key="3">
    <source>
        <dbReference type="Proteomes" id="UP000529795"/>
    </source>
</evidence>
<keyword evidence="1" id="KW-0175">Coiled coil</keyword>
<gene>
    <name evidence="2" type="ORF">GGQ80_003568</name>
</gene>
<organism evidence="2 3">
    <name type="scientific">Sphingomonas jinjuensis</name>
    <dbReference type="NCBI Taxonomy" id="535907"/>
    <lineage>
        <taxon>Bacteria</taxon>
        <taxon>Pseudomonadati</taxon>
        <taxon>Pseudomonadota</taxon>
        <taxon>Alphaproteobacteria</taxon>
        <taxon>Sphingomonadales</taxon>
        <taxon>Sphingomonadaceae</taxon>
        <taxon>Sphingomonas</taxon>
    </lineage>
</organism>
<evidence type="ECO:0008006" key="4">
    <source>
        <dbReference type="Google" id="ProtNLM"/>
    </source>
</evidence>
<sequence length="96" mass="10410">MAQTLEQKIAEAQAKLTRLKDKARSEDTRQKIVVGAAVISQALRSSSLAGRLLTILEAEPLRDHDKKAVAGLIDKLKAKAAKENDALPHHSDSSDQ</sequence>
<dbReference type="RefSeq" id="WP_183987309.1">
    <property type="nucleotide sequence ID" value="NZ_JACIEV010000017.1"/>
</dbReference>